<evidence type="ECO:0000256" key="6">
    <source>
        <dbReference type="ARBA" id="ARBA00022989"/>
    </source>
</evidence>
<evidence type="ECO:0000256" key="1">
    <source>
        <dbReference type="ARBA" id="ARBA00004370"/>
    </source>
</evidence>
<sequence>MGEAVETKKKAPKEKKHFFKNLKAEYKKIIWPTKEDVGKETVTVILVSVFLGVVIAVVDILVQLGASVLFS</sequence>
<keyword evidence="5 9" id="KW-0653">Protein transport</keyword>
<name>A0A4V2F7P4_9FIRM</name>
<evidence type="ECO:0000313" key="10">
    <source>
        <dbReference type="EMBL" id="RZT00530.1"/>
    </source>
</evidence>
<evidence type="ECO:0000313" key="11">
    <source>
        <dbReference type="Proteomes" id="UP000292927"/>
    </source>
</evidence>
<evidence type="ECO:0000256" key="8">
    <source>
        <dbReference type="ARBA" id="ARBA00023136"/>
    </source>
</evidence>
<dbReference type="InterPro" id="IPR005807">
    <property type="entry name" value="SecE_bac"/>
</dbReference>
<dbReference type="GO" id="GO:0043952">
    <property type="term" value="P:protein transport by the Sec complex"/>
    <property type="evidence" value="ECO:0007669"/>
    <property type="project" value="UniProtKB-UniRule"/>
</dbReference>
<gene>
    <name evidence="9" type="primary">secE</name>
    <name evidence="10" type="ORF">EV209_1851</name>
</gene>
<keyword evidence="11" id="KW-1185">Reference proteome</keyword>
<comment type="subcellular location">
    <subcellularLocation>
        <location evidence="9">Cell membrane</location>
        <topology evidence="9">Single-pass membrane protein</topology>
    </subcellularLocation>
    <subcellularLocation>
        <location evidence="1">Membrane</location>
    </subcellularLocation>
</comment>
<dbReference type="Proteomes" id="UP000292927">
    <property type="component" value="Unassembled WGS sequence"/>
</dbReference>
<dbReference type="GO" id="GO:0008320">
    <property type="term" value="F:protein transmembrane transporter activity"/>
    <property type="evidence" value="ECO:0007669"/>
    <property type="project" value="UniProtKB-UniRule"/>
</dbReference>
<keyword evidence="4 9" id="KW-0812">Transmembrane</keyword>
<evidence type="ECO:0000256" key="7">
    <source>
        <dbReference type="ARBA" id="ARBA00023010"/>
    </source>
</evidence>
<evidence type="ECO:0000256" key="2">
    <source>
        <dbReference type="ARBA" id="ARBA00022448"/>
    </source>
</evidence>
<comment type="function">
    <text evidence="9">Essential subunit of the Sec protein translocation channel SecYEG. Clamps together the 2 halves of SecY. May contact the channel plug during translocation.</text>
</comment>
<dbReference type="InterPro" id="IPR038379">
    <property type="entry name" value="SecE_sf"/>
</dbReference>
<evidence type="ECO:0000256" key="3">
    <source>
        <dbReference type="ARBA" id="ARBA00022475"/>
    </source>
</evidence>
<proteinExistence type="inferred from homology"/>
<dbReference type="RefSeq" id="WP_130435139.1">
    <property type="nucleotide sequence ID" value="NZ_SGXF01000003.1"/>
</dbReference>
<dbReference type="GO" id="GO:0065002">
    <property type="term" value="P:intracellular protein transmembrane transport"/>
    <property type="evidence" value="ECO:0007669"/>
    <property type="project" value="UniProtKB-UniRule"/>
</dbReference>
<reference evidence="10 11" key="1">
    <citation type="submission" date="2019-02" db="EMBL/GenBank/DDBJ databases">
        <title>Genomic Encyclopedia of Type Strains, Phase IV (KMG-IV): sequencing the most valuable type-strain genomes for metagenomic binning, comparative biology and taxonomic classification.</title>
        <authorList>
            <person name="Goeker M."/>
        </authorList>
    </citation>
    <scope>NUCLEOTIDE SEQUENCE [LARGE SCALE GENOMIC DNA]</scope>
    <source>
        <strain evidence="10 11">DSM 29486</strain>
    </source>
</reference>
<dbReference type="InterPro" id="IPR001901">
    <property type="entry name" value="Translocase_SecE/Sec61-g"/>
</dbReference>
<accession>A0A4V2F7P4</accession>
<dbReference type="OrthoDB" id="9807958at2"/>
<comment type="caution">
    <text evidence="10">The sequence shown here is derived from an EMBL/GenBank/DDBJ whole genome shotgun (WGS) entry which is preliminary data.</text>
</comment>
<organism evidence="10 11">
    <name type="scientific">Cuneatibacter caecimuris</name>
    <dbReference type="NCBI Taxonomy" id="1796618"/>
    <lineage>
        <taxon>Bacteria</taxon>
        <taxon>Bacillati</taxon>
        <taxon>Bacillota</taxon>
        <taxon>Clostridia</taxon>
        <taxon>Lachnospirales</taxon>
        <taxon>Lachnospiraceae</taxon>
        <taxon>Cuneatibacter</taxon>
    </lineage>
</organism>
<dbReference type="EMBL" id="SGXF01000003">
    <property type="protein sequence ID" value="RZT00530.1"/>
    <property type="molecule type" value="Genomic_DNA"/>
</dbReference>
<comment type="subunit">
    <text evidence="9">Component of the Sec protein translocase complex. Heterotrimer consisting of SecY, SecE and SecG subunits. The heterotrimers can form oligomers, although 1 heterotrimer is thought to be able to translocate proteins. Interacts with the ribosome. Interacts with SecDF, and other proteins may be involved. Interacts with SecA.</text>
</comment>
<protein>
    <recommendedName>
        <fullName evidence="9">Protein translocase subunit SecE</fullName>
    </recommendedName>
</protein>
<dbReference type="GO" id="GO:0005886">
    <property type="term" value="C:plasma membrane"/>
    <property type="evidence" value="ECO:0007669"/>
    <property type="project" value="UniProtKB-SubCell"/>
</dbReference>
<dbReference type="Gene3D" id="1.20.5.1030">
    <property type="entry name" value="Preprotein translocase secy subunit"/>
    <property type="match status" value="1"/>
</dbReference>
<dbReference type="GO" id="GO:0006605">
    <property type="term" value="P:protein targeting"/>
    <property type="evidence" value="ECO:0007669"/>
    <property type="project" value="UniProtKB-UniRule"/>
</dbReference>
<dbReference type="PANTHER" id="PTHR33910">
    <property type="entry name" value="PROTEIN TRANSLOCASE SUBUNIT SECE"/>
    <property type="match status" value="1"/>
</dbReference>
<keyword evidence="6 9" id="KW-1133">Transmembrane helix</keyword>
<keyword evidence="7 9" id="KW-0811">Translocation</keyword>
<comment type="similarity">
    <text evidence="9">Belongs to the SecE/SEC61-gamma family.</text>
</comment>
<keyword evidence="8 9" id="KW-0472">Membrane</keyword>
<evidence type="ECO:0000256" key="4">
    <source>
        <dbReference type="ARBA" id="ARBA00022692"/>
    </source>
</evidence>
<keyword evidence="2 9" id="KW-0813">Transport</keyword>
<dbReference type="HAMAP" id="MF_00422">
    <property type="entry name" value="SecE"/>
    <property type="match status" value="1"/>
</dbReference>
<dbReference type="Pfam" id="PF00584">
    <property type="entry name" value="SecE"/>
    <property type="match status" value="1"/>
</dbReference>
<evidence type="ECO:0000256" key="5">
    <source>
        <dbReference type="ARBA" id="ARBA00022927"/>
    </source>
</evidence>
<dbReference type="NCBIfam" id="TIGR00964">
    <property type="entry name" value="secE_bact"/>
    <property type="match status" value="1"/>
</dbReference>
<dbReference type="GO" id="GO:0009306">
    <property type="term" value="P:protein secretion"/>
    <property type="evidence" value="ECO:0007669"/>
    <property type="project" value="UniProtKB-UniRule"/>
</dbReference>
<dbReference type="AlphaFoldDB" id="A0A4V2F7P4"/>
<keyword evidence="3 9" id="KW-1003">Cell membrane</keyword>
<evidence type="ECO:0000256" key="9">
    <source>
        <dbReference type="HAMAP-Rule" id="MF_00422"/>
    </source>
</evidence>
<feature type="transmembrane region" description="Helical" evidence="9">
    <location>
        <begin position="44"/>
        <end position="70"/>
    </location>
</feature>
<dbReference type="PANTHER" id="PTHR33910:SF1">
    <property type="entry name" value="PROTEIN TRANSLOCASE SUBUNIT SECE"/>
    <property type="match status" value="1"/>
</dbReference>